<protein>
    <submittedName>
        <fullName evidence="2">Uncharacterized protein</fullName>
    </submittedName>
</protein>
<keyword evidence="3" id="KW-1185">Reference proteome</keyword>
<dbReference type="OrthoDB" id="3024047at2759"/>
<reference evidence="2 3" key="1">
    <citation type="submission" date="2019-01" db="EMBL/GenBank/DDBJ databases">
        <title>Draft genome sequence of Psathyrella aberdarensis IHI B618.</title>
        <authorList>
            <person name="Buettner E."/>
            <person name="Kellner H."/>
        </authorList>
    </citation>
    <scope>NUCLEOTIDE SEQUENCE [LARGE SCALE GENOMIC DNA]</scope>
    <source>
        <strain evidence="2 3">IHI B618</strain>
    </source>
</reference>
<feature type="region of interest" description="Disordered" evidence="1">
    <location>
        <begin position="1"/>
        <end position="38"/>
    </location>
</feature>
<comment type="caution">
    <text evidence="2">The sequence shown here is derived from an EMBL/GenBank/DDBJ whole genome shotgun (WGS) entry which is preliminary data.</text>
</comment>
<feature type="compositionally biased region" description="Basic and acidic residues" evidence="1">
    <location>
        <begin position="29"/>
        <end position="38"/>
    </location>
</feature>
<organism evidence="2 3">
    <name type="scientific">Candolleomyces aberdarensis</name>
    <dbReference type="NCBI Taxonomy" id="2316362"/>
    <lineage>
        <taxon>Eukaryota</taxon>
        <taxon>Fungi</taxon>
        <taxon>Dikarya</taxon>
        <taxon>Basidiomycota</taxon>
        <taxon>Agaricomycotina</taxon>
        <taxon>Agaricomycetes</taxon>
        <taxon>Agaricomycetidae</taxon>
        <taxon>Agaricales</taxon>
        <taxon>Agaricineae</taxon>
        <taxon>Psathyrellaceae</taxon>
        <taxon>Candolleomyces</taxon>
    </lineage>
</organism>
<evidence type="ECO:0000313" key="2">
    <source>
        <dbReference type="EMBL" id="RXW17177.1"/>
    </source>
</evidence>
<dbReference type="EMBL" id="SDEE01000364">
    <property type="protein sequence ID" value="RXW17177.1"/>
    <property type="molecule type" value="Genomic_DNA"/>
</dbReference>
<evidence type="ECO:0000313" key="3">
    <source>
        <dbReference type="Proteomes" id="UP000290288"/>
    </source>
</evidence>
<proteinExistence type="predicted"/>
<dbReference type="Proteomes" id="UP000290288">
    <property type="component" value="Unassembled WGS sequence"/>
</dbReference>
<name>A0A4Q2DBW8_9AGAR</name>
<gene>
    <name evidence="2" type="ORF">EST38_g8678</name>
</gene>
<accession>A0A4Q2DBW8</accession>
<sequence>MSRRTKYRTQEERKEARRKQRAQRSLKPGAKELRREQNRRAYAKRKLIVVPEPSEIVQSLSSMEISEDSPYEHLYIHYSITAGPLKLPELTLTEADFEDLIGHPPYPPHVIGLPSFEKDWPIISAAFHGYATRKFVSEQTKWIDDAAGCDRASLSSELTKLYRHLTEEWDQFGDETRAHGDHLPTEFIAFQNRLWLSRRLMWLADDLKSLVEGTDTLFVTMRTRLRHFQ</sequence>
<dbReference type="AlphaFoldDB" id="A0A4Q2DBW8"/>
<evidence type="ECO:0000256" key="1">
    <source>
        <dbReference type="SAM" id="MobiDB-lite"/>
    </source>
</evidence>